<evidence type="ECO:0000256" key="1">
    <source>
        <dbReference type="SAM" id="MobiDB-lite"/>
    </source>
</evidence>
<feature type="region of interest" description="Disordered" evidence="1">
    <location>
        <begin position="102"/>
        <end position="151"/>
    </location>
</feature>
<feature type="compositionally biased region" description="Polar residues" evidence="1">
    <location>
        <begin position="281"/>
        <end position="304"/>
    </location>
</feature>
<feature type="region of interest" description="Disordered" evidence="1">
    <location>
        <begin position="279"/>
        <end position="329"/>
    </location>
</feature>
<organism evidence="2 3">
    <name type="scientific">Lojkania enalia</name>
    <dbReference type="NCBI Taxonomy" id="147567"/>
    <lineage>
        <taxon>Eukaryota</taxon>
        <taxon>Fungi</taxon>
        <taxon>Dikarya</taxon>
        <taxon>Ascomycota</taxon>
        <taxon>Pezizomycotina</taxon>
        <taxon>Dothideomycetes</taxon>
        <taxon>Pleosporomycetidae</taxon>
        <taxon>Pleosporales</taxon>
        <taxon>Pleosporales incertae sedis</taxon>
        <taxon>Lojkania</taxon>
    </lineage>
</organism>
<reference evidence="3" key="1">
    <citation type="journal article" date="2020" name="Stud. Mycol.">
        <title>101 Dothideomycetes genomes: A test case for predicting lifestyles and emergence of pathogens.</title>
        <authorList>
            <person name="Haridas S."/>
            <person name="Albert R."/>
            <person name="Binder M."/>
            <person name="Bloem J."/>
            <person name="LaButti K."/>
            <person name="Salamov A."/>
            <person name="Andreopoulos B."/>
            <person name="Baker S."/>
            <person name="Barry K."/>
            <person name="Bills G."/>
            <person name="Bluhm B."/>
            <person name="Cannon C."/>
            <person name="Castanera R."/>
            <person name="Culley D."/>
            <person name="Daum C."/>
            <person name="Ezra D."/>
            <person name="Gonzalez J."/>
            <person name="Henrissat B."/>
            <person name="Kuo A."/>
            <person name="Liang C."/>
            <person name="Lipzen A."/>
            <person name="Lutzoni F."/>
            <person name="Magnuson J."/>
            <person name="Mondo S."/>
            <person name="Nolan M."/>
            <person name="Ohm R."/>
            <person name="Pangilinan J."/>
            <person name="Park H.-J."/>
            <person name="Ramirez L."/>
            <person name="Alfaro M."/>
            <person name="Sun H."/>
            <person name="Tritt A."/>
            <person name="Yoshinaga Y."/>
            <person name="Zwiers L.-H."/>
            <person name="Turgeon B."/>
            <person name="Goodwin S."/>
            <person name="Spatafora J."/>
            <person name="Crous P."/>
            <person name="Grigoriev I."/>
        </authorList>
    </citation>
    <scope>NUCLEOTIDE SEQUENCE [LARGE SCALE GENOMIC DNA]</scope>
    <source>
        <strain evidence="3">CBS 304.66</strain>
    </source>
</reference>
<keyword evidence="3" id="KW-1185">Reference proteome</keyword>
<proteinExistence type="predicted"/>
<name>A0A9P4N1D9_9PLEO</name>
<gene>
    <name evidence="2" type="ORF">CC78DRAFT_618659</name>
</gene>
<feature type="compositionally biased region" description="Polar residues" evidence="1">
    <location>
        <begin position="127"/>
        <end position="138"/>
    </location>
</feature>
<feature type="compositionally biased region" description="Basic and acidic residues" evidence="1">
    <location>
        <begin position="319"/>
        <end position="329"/>
    </location>
</feature>
<protein>
    <submittedName>
        <fullName evidence="2">Uncharacterized protein</fullName>
    </submittedName>
</protein>
<dbReference type="AlphaFoldDB" id="A0A9P4N1D9"/>
<sequence length="329" mass="34690">MAEEFFASFKICRVGKLLQREIGRHMALIGPGRFEIGGGMPVCWRAPVDGVVYLSSGMPLFIQPAASCVLQAADPWVVGMCPHGLWLAAWADAIRTFPASGPSSSIRHGSVGTSTAGATLARRRTQQQKATIPLSCSNDNHRPPDSSAANSAPCRKIGSFIVAARSTARANKASLPATTPSHICLRQVARIAGDENPVLVLAPISVPSASAVHYSISSLSLCRPLAPRAHRKLDSGPFCNLPLPVLHTVGLRPGNHTTSSVLATPDSLGHRLRMPIARATTHGSLASPTRGSSNARPAGTSESQICADRAGFTIPVRQPRTEGALEKSR</sequence>
<dbReference type="EMBL" id="ML986642">
    <property type="protein sequence ID" value="KAF2262257.1"/>
    <property type="molecule type" value="Genomic_DNA"/>
</dbReference>
<evidence type="ECO:0000313" key="2">
    <source>
        <dbReference type="EMBL" id="KAF2262257.1"/>
    </source>
</evidence>
<comment type="caution">
    <text evidence="2">The sequence shown here is derived from an EMBL/GenBank/DDBJ whole genome shotgun (WGS) entry which is preliminary data.</text>
</comment>
<accession>A0A9P4N1D9</accession>
<evidence type="ECO:0000313" key="3">
    <source>
        <dbReference type="Proteomes" id="UP000800093"/>
    </source>
</evidence>
<dbReference type="Proteomes" id="UP000800093">
    <property type="component" value="Unassembled WGS sequence"/>
</dbReference>
<feature type="compositionally biased region" description="Polar residues" evidence="1">
    <location>
        <begin position="102"/>
        <end position="117"/>
    </location>
</feature>